<dbReference type="AlphaFoldDB" id="A0A9D4BKE1"/>
<evidence type="ECO:0000313" key="1">
    <source>
        <dbReference type="EMBL" id="KAH3698034.1"/>
    </source>
</evidence>
<reference evidence="1" key="2">
    <citation type="submission" date="2020-11" db="EMBL/GenBank/DDBJ databases">
        <authorList>
            <person name="McCartney M.A."/>
            <person name="Auch B."/>
            <person name="Kono T."/>
            <person name="Mallez S."/>
            <person name="Becker A."/>
            <person name="Gohl D.M."/>
            <person name="Silverstein K.A.T."/>
            <person name="Koren S."/>
            <person name="Bechman K.B."/>
            <person name="Herman A."/>
            <person name="Abrahante J.E."/>
            <person name="Garbe J."/>
        </authorList>
    </citation>
    <scope>NUCLEOTIDE SEQUENCE</scope>
    <source>
        <strain evidence="1">Duluth1</strain>
        <tissue evidence="1">Whole animal</tissue>
    </source>
</reference>
<reference evidence="1" key="1">
    <citation type="journal article" date="2019" name="bioRxiv">
        <title>The Genome of the Zebra Mussel, Dreissena polymorpha: A Resource for Invasive Species Research.</title>
        <authorList>
            <person name="McCartney M.A."/>
            <person name="Auch B."/>
            <person name="Kono T."/>
            <person name="Mallez S."/>
            <person name="Zhang Y."/>
            <person name="Obille A."/>
            <person name="Becker A."/>
            <person name="Abrahante J.E."/>
            <person name="Garbe J."/>
            <person name="Badalamenti J.P."/>
            <person name="Herman A."/>
            <person name="Mangelson H."/>
            <person name="Liachko I."/>
            <person name="Sullivan S."/>
            <person name="Sone E.D."/>
            <person name="Koren S."/>
            <person name="Silverstein K.A.T."/>
            <person name="Beckman K.B."/>
            <person name="Gohl D.M."/>
        </authorList>
    </citation>
    <scope>NUCLEOTIDE SEQUENCE</scope>
    <source>
        <strain evidence="1">Duluth1</strain>
        <tissue evidence="1">Whole animal</tissue>
    </source>
</reference>
<name>A0A9D4BKE1_DREPO</name>
<protein>
    <submittedName>
        <fullName evidence="1">Uncharacterized protein</fullName>
    </submittedName>
</protein>
<sequence length="87" mass="9923">MRLARDARVAKPSTYKDACKKDFKACGIASDIWENFAEDRNAWIQSLHRGIEAGEARRSEKVTQKRSMQAPFGAYRATRTTIPHWPA</sequence>
<evidence type="ECO:0000313" key="2">
    <source>
        <dbReference type="Proteomes" id="UP000828390"/>
    </source>
</evidence>
<dbReference type="Proteomes" id="UP000828390">
    <property type="component" value="Unassembled WGS sequence"/>
</dbReference>
<dbReference type="EMBL" id="JAIWYP010000016">
    <property type="protein sequence ID" value="KAH3698034.1"/>
    <property type="molecule type" value="Genomic_DNA"/>
</dbReference>
<comment type="caution">
    <text evidence="1">The sequence shown here is derived from an EMBL/GenBank/DDBJ whole genome shotgun (WGS) entry which is preliminary data.</text>
</comment>
<proteinExistence type="predicted"/>
<gene>
    <name evidence="1" type="ORF">DPMN_085549</name>
</gene>
<keyword evidence="2" id="KW-1185">Reference proteome</keyword>
<accession>A0A9D4BKE1</accession>
<organism evidence="1 2">
    <name type="scientific">Dreissena polymorpha</name>
    <name type="common">Zebra mussel</name>
    <name type="synonym">Mytilus polymorpha</name>
    <dbReference type="NCBI Taxonomy" id="45954"/>
    <lineage>
        <taxon>Eukaryota</taxon>
        <taxon>Metazoa</taxon>
        <taxon>Spiralia</taxon>
        <taxon>Lophotrochozoa</taxon>
        <taxon>Mollusca</taxon>
        <taxon>Bivalvia</taxon>
        <taxon>Autobranchia</taxon>
        <taxon>Heteroconchia</taxon>
        <taxon>Euheterodonta</taxon>
        <taxon>Imparidentia</taxon>
        <taxon>Neoheterodontei</taxon>
        <taxon>Myida</taxon>
        <taxon>Dreissenoidea</taxon>
        <taxon>Dreissenidae</taxon>
        <taxon>Dreissena</taxon>
    </lineage>
</organism>